<keyword evidence="1" id="KW-0812">Transmembrane</keyword>
<keyword evidence="1" id="KW-1133">Transmembrane helix</keyword>
<dbReference type="EMBL" id="CP074694">
    <property type="protein sequence ID" value="QVL32876.1"/>
    <property type="molecule type" value="Genomic_DNA"/>
</dbReference>
<feature type="transmembrane region" description="Helical" evidence="1">
    <location>
        <begin position="180"/>
        <end position="201"/>
    </location>
</feature>
<accession>A0A8E6EYZ4</accession>
<gene>
    <name evidence="2" type="ORF">KIH39_02855</name>
</gene>
<protein>
    <submittedName>
        <fullName evidence="2">Uncharacterized protein</fullName>
    </submittedName>
</protein>
<reference evidence="2" key="1">
    <citation type="submission" date="2021-05" db="EMBL/GenBank/DDBJ databases">
        <title>Complete genome sequence of the cellulolytic planctomycete Telmatocola sphagniphila SP2T and characterization of the first cellulase from planctomycetes.</title>
        <authorList>
            <person name="Rakitin A.L."/>
            <person name="Beletsky A.V."/>
            <person name="Naumoff D.G."/>
            <person name="Kulichevskaya I.S."/>
            <person name="Mardanov A.V."/>
            <person name="Ravin N.V."/>
            <person name="Dedysh S.N."/>
        </authorList>
    </citation>
    <scope>NUCLEOTIDE SEQUENCE</scope>
    <source>
        <strain evidence="2">SP2T</strain>
    </source>
</reference>
<organism evidence="2 3">
    <name type="scientific">Telmatocola sphagniphila</name>
    <dbReference type="NCBI Taxonomy" id="1123043"/>
    <lineage>
        <taxon>Bacteria</taxon>
        <taxon>Pseudomonadati</taxon>
        <taxon>Planctomycetota</taxon>
        <taxon>Planctomycetia</taxon>
        <taxon>Gemmatales</taxon>
        <taxon>Gemmataceae</taxon>
    </lineage>
</organism>
<dbReference type="AlphaFoldDB" id="A0A8E6EYZ4"/>
<keyword evidence="1" id="KW-0472">Membrane</keyword>
<dbReference type="RefSeq" id="WP_213497766.1">
    <property type="nucleotide sequence ID" value="NZ_CP074694.1"/>
</dbReference>
<evidence type="ECO:0000313" key="3">
    <source>
        <dbReference type="Proteomes" id="UP000676194"/>
    </source>
</evidence>
<proteinExistence type="predicted"/>
<dbReference type="Proteomes" id="UP000676194">
    <property type="component" value="Chromosome"/>
</dbReference>
<keyword evidence="3" id="KW-1185">Reference proteome</keyword>
<evidence type="ECO:0000313" key="2">
    <source>
        <dbReference type="EMBL" id="QVL32876.1"/>
    </source>
</evidence>
<dbReference type="KEGG" id="tsph:KIH39_02855"/>
<name>A0A8E6EYZ4_9BACT</name>
<evidence type="ECO:0000256" key="1">
    <source>
        <dbReference type="SAM" id="Phobius"/>
    </source>
</evidence>
<sequence>MPIVFACPFCGEGYKLKDEYAGKKATCRRQSCRKVFTVPSSSQPVGTAASSAGSQAPVDAEALALSALADEPEVQRAMSVISMICKNCDHHWDVEVNKQGKNVPCPECRTINKVPIPKEAAKQDWRVGNQGLPSGAKQNFEKLEGVAAAGLGGYVSGTSIVAAGAAPKIEYEPLTLKQKAFRVSLVVVPLLLVAGAVFFFFRTKAATNTEKLLKDSLAEVTGEGGSTLPEYHAAVLMATGEYRVRAASTESTLESGFQTLQAARKKLSEMERQPIDRGMLMIDLSKIFTALAGEKSQIEANTRKSWEQMQKEVRQTLDEAAGLTKEFRIYMIHALAPLWINAGKGTNFAKIVKEASPPEESHDLMAYVGLEAIYLKKPDAASDILGMVDVSRASPFATALIKLTDQPADSGFNLVPAPPASPNPISRDDSRLAYSIEAILRGRGDVAKSIATRAGGTPEAIFRTTLLVSCFSEGPDSVAMIETANRYYQSQLRASPLSPWLIFLLIDQSQTLGKEDLAQQVIKSLSDETVTGWAKFIFVRNKMNLEPSAKIDETQADDIAKPDLAKIAASYARYWIVRRNTKKGDNSYFKSADNWAKITARPFGLLGAVLGAQDKTIKN</sequence>